<dbReference type="AlphaFoldDB" id="I7MGJ9"/>
<dbReference type="EMBL" id="GG662587">
    <property type="protein sequence ID" value="EAR85240.2"/>
    <property type="molecule type" value="Genomic_DNA"/>
</dbReference>
<feature type="region of interest" description="Disordered" evidence="1">
    <location>
        <begin position="725"/>
        <end position="757"/>
    </location>
</feature>
<feature type="region of interest" description="Disordered" evidence="1">
    <location>
        <begin position="676"/>
        <end position="700"/>
    </location>
</feature>
<dbReference type="Proteomes" id="UP000009168">
    <property type="component" value="Unassembled WGS sequence"/>
</dbReference>
<proteinExistence type="predicted"/>
<feature type="compositionally biased region" description="Low complexity" evidence="1">
    <location>
        <begin position="682"/>
        <end position="693"/>
    </location>
</feature>
<dbReference type="GeneID" id="7831780"/>
<dbReference type="InParanoid" id="I7MGJ9"/>
<name>I7MGJ9_TETTS</name>
<protein>
    <submittedName>
        <fullName evidence="2">Uncharacterized protein</fullName>
    </submittedName>
</protein>
<evidence type="ECO:0000256" key="1">
    <source>
        <dbReference type="SAM" id="MobiDB-lite"/>
    </source>
</evidence>
<dbReference type="KEGG" id="tet:TTHERM_00486910"/>
<keyword evidence="3" id="KW-1185">Reference proteome</keyword>
<sequence length="890" mass="104112">MIDNSLNKINLMQLYADSIDQQSLQKYSYESDKSFLSNKVNDKQQDEEQTAKLLKQDQNMNKINDQSKLMLVNQEASNEYKIFKGQLNNLNSNIQRKQLDFNLQRNSSPNIASFLKDDNVVRNLDENVAQESENFNTKNKQNNVHTNQLLIVGERQKQQIPLKQNNQQNIQSNLGSKYSDIMRRKQTLQMLSNHNENKLILQYDKYLNTHIYDNKFILQRQKQIKQDQDLYMSQKSQDQNILRATIRKNNLQLPNAYKEEGDSIYKDIRSEKQSGFLSERLHYNETELMSIKKNDHIKERNKIRQLKFTNNLNQSLLNGLAAYQNSLNGGQRNQNEKFGTFRSKFLEKSLIESKFTSRNTINEDYKLISLESILPSVKTQKMGNINDDFHKMTFTQKKIYYKEILLNQKNSNYTKLSNDLTGDQKSQISQNQVIFKENFEKQKIIQESMLANQQTNKSNKSNHKINIQPFQESYLNKYQPNAQHSSVDEKYLVNKNKLNKEKEELERKQYLRKDFLESRKKVILQKDIQEQVAKLTQLKNPQEYSQIYKLLNIYDERENTSERNISQHIKEQSISTKNKAQNCFQDLSTPKKIGLLILTQAQQSNSTLFNIKSNQQPIQSQAAKLENSNQINQVAPISNIDKLIVYSSSDKNVKPQKFITKDEYLNEWVNGLQGLEIEPKQNTNNSSNNNNILEGEDEDEGELNFFLKSQNFQQNQRHVIQYEKQTKARNSISRDIQKSQINQTEKKSQQQQDASNHSNKTILKILSYQTNKQQPISSDSKIKLESNIQSKQIDQQTQINQLNEKAISASSFDNNDIENQNSSEQQKQASSKFILETIKEPHQLSEQKINKNKELKSTYHLKGIIKLVRVSDTAHKQINIRIIILIKQQC</sequence>
<accession>I7MGJ9</accession>
<evidence type="ECO:0000313" key="3">
    <source>
        <dbReference type="Proteomes" id="UP000009168"/>
    </source>
</evidence>
<organism evidence="2 3">
    <name type="scientific">Tetrahymena thermophila (strain SB210)</name>
    <dbReference type="NCBI Taxonomy" id="312017"/>
    <lineage>
        <taxon>Eukaryota</taxon>
        <taxon>Sar</taxon>
        <taxon>Alveolata</taxon>
        <taxon>Ciliophora</taxon>
        <taxon>Intramacronucleata</taxon>
        <taxon>Oligohymenophorea</taxon>
        <taxon>Hymenostomatida</taxon>
        <taxon>Tetrahymenina</taxon>
        <taxon>Tetrahymenidae</taxon>
        <taxon>Tetrahymena</taxon>
    </lineage>
</organism>
<evidence type="ECO:0000313" key="2">
    <source>
        <dbReference type="EMBL" id="EAR85240.2"/>
    </source>
</evidence>
<dbReference type="RefSeq" id="XP_001032903.2">
    <property type="nucleotide sequence ID" value="XM_001032903.2"/>
</dbReference>
<gene>
    <name evidence="2" type="ORF">TTHERM_00486910</name>
</gene>
<reference evidence="3" key="1">
    <citation type="journal article" date="2006" name="PLoS Biol.">
        <title>Macronuclear genome sequence of the ciliate Tetrahymena thermophila, a model eukaryote.</title>
        <authorList>
            <person name="Eisen J.A."/>
            <person name="Coyne R.S."/>
            <person name="Wu M."/>
            <person name="Wu D."/>
            <person name="Thiagarajan M."/>
            <person name="Wortman J.R."/>
            <person name="Badger J.H."/>
            <person name="Ren Q."/>
            <person name="Amedeo P."/>
            <person name="Jones K.M."/>
            <person name="Tallon L.J."/>
            <person name="Delcher A.L."/>
            <person name="Salzberg S.L."/>
            <person name="Silva J.C."/>
            <person name="Haas B.J."/>
            <person name="Majoros W.H."/>
            <person name="Farzad M."/>
            <person name="Carlton J.M."/>
            <person name="Smith R.K. Jr."/>
            <person name="Garg J."/>
            <person name="Pearlman R.E."/>
            <person name="Karrer K.M."/>
            <person name="Sun L."/>
            <person name="Manning G."/>
            <person name="Elde N.C."/>
            <person name="Turkewitz A.P."/>
            <person name="Asai D.J."/>
            <person name="Wilkes D.E."/>
            <person name="Wang Y."/>
            <person name="Cai H."/>
            <person name="Collins K."/>
            <person name="Stewart B.A."/>
            <person name="Lee S.R."/>
            <person name="Wilamowska K."/>
            <person name="Weinberg Z."/>
            <person name="Ruzzo W.L."/>
            <person name="Wloga D."/>
            <person name="Gaertig J."/>
            <person name="Frankel J."/>
            <person name="Tsao C.-C."/>
            <person name="Gorovsky M.A."/>
            <person name="Keeling P.J."/>
            <person name="Waller R.F."/>
            <person name="Patron N.J."/>
            <person name="Cherry J.M."/>
            <person name="Stover N.A."/>
            <person name="Krieger C.J."/>
            <person name="del Toro C."/>
            <person name="Ryder H.F."/>
            <person name="Williamson S.C."/>
            <person name="Barbeau R.A."/>
            <person name="Hamilton E.P."/>
            <person name="Orias E."/>
        </authorList>
    </citation>
    <scope>NUCLEOTIDE SEQUENCE [LARGE SCALE GENOMIC DNA]</scope>
    <source>
        <strain evidence="3">SB210</strain>
    </source>
</reference>
<feature type="compositionally biased region" description="Polar residues" evidence="1">
    <location>
        <begin position="728"/>
        <end position="757"/>
    </location>
</feature>